<proteinExistence type="predicted"/>
<evidence type="ECO:0000313" key="2">
    <source>
        <dbReference type="Proteomes" id="UP001465153"/>
    </source>
</evidence>
<comment type="caution">
    <text evidence="1">The sequence shown here is derived from an EMBL/GenBank/DDBJ whole genome shotgun (WGS) entry which is preliminary data.</text>
</comment>
<reference evidence="1 2" key="1">
    <citation type="submission" date="2024-04" db="EMBL/GenBank/DDBJ databases">
        <title>Draft genome sequence of Sessilibacter corallicola NBRC 116591.</title>
        <authorList>
            <person name="Miyakawa T."/>
            <person name="Kusuya Y."/>
            <person name="Miura T."/>
        </authorList>
    </citation>
    <scope>NUCLEOTIDE SEQUENCE [LARGE SCALE GENOMIC DNA]</scope>
    <source>
        <strain evidence="1 2">KU-00831-HH</strain>
    </source>
</reference>
<evidence type="ECO:0000313" key="1">
    <source>
        <dbReference type="EMBL" id="GAA6169732.1"/>
    </source>
</evidence>
<dbReference type="Pfam" id="PF10972">
    <property type="entry name" value="CsiV"/>
    <property type="match status" value="1"/>
</dbReference>
<dbReference type="InterPro" id="IPR021241">
    <property type="entry name" value="CsiV"/>
</dbReference>
<gene>
    <name evidence="1" type="ORF">NBRC116591_35430</name>
</gene>
<protein>
    <submittedName>
        <fullName evidence="1">Peptidoglycan binding protein CsiV</fullName>
    </submittedName>
</protein>
<keyword evidence="2" id="KW-1185">Reference proteome</keyword>
<organism evidence="1 2">
    <name type="scientific">Sessilibacter corallicola</name>
    <dbReference type="NCBI Taxonomy" id="2904075"/>
    <lineage>
        <taxon>Bacteria</taxon>
        <taxon>Pseudomonadati</taxon>
        <taxon>Pseudomonadota</taxon>
        <taxon>Gammaproteobacteria</taxon>
        <taxon>Cellvibrionales</taxon>
        <taxon>Cellvibrionaceae</taxon>
        <taxon>Sessilibacter</taxon>
    </lineage>
</organism>
<accession>A0ABQ0ADK4</accession>
<dbReference type="Proteomes" id="UP001465153">
    <property type="component" value="Unassembled WGS sequence"/>
</dbReference>
<dbReference type="EMBL" id="BAABWN010000014">
    <property type="protein sequence ID" value="GAA6169732.1"/>
    <property type="molecule type" value="Genomic_DNA"/>
</dbReference>
<sequence length="354" mass="39599">MKTHQLTKTACENSQQQRLFRRKSPQKFALRFLQLSLGFLFVNGDALAQSDSNNERWYQVELLVFSQTLNPADAGEIWPTDIALAYPPGTVLLTSGEEIQLQDSDNPETTTGNLLNNDANTLGSEAEINSNLSLSNDLTLNAEIKPQLPQAFTHLAEDQLSLTAQKNRLERNNQYRVLKHIAWRQPISEKTNAKSVVITGGDQFDDHFELEGTVSVSASRYLHLQTNLWLTQFYPNLGTDESTNLWPDLPEIPKPITDTINLANSNDFSLNTDSENLFDPLGNFNSGLSDNTSFASFGTGENVSLKPYLIDQIILLSQSRKMRSNELHYIDHPAIGVLAKVTPWEPEASNSSEF</sequence>
<dbReference type="RefSeq" id="WP_353304191.1">
    <property type="nucleotide sequence ID" value="NZ_BAABWN010000014.1"/>
</dbReference>
<name>A0ABQ0ADK4_9GAMM</name>